<comment type="caution">
    <text evidence="2">The sequence shown here is derived from an EMBL/GenBank/DDBJ whole genome shotgun (WGS) entry which is preliminary data.</text>
</comment>
<evidence type="ECO:0000313" key="3">
    <source>
        <dbReference type="Proteomes" id="UP000785679"/>
    </source>
</evidence>
<evidence type="ECO:0000313" key="2">
    <source>
        <dbReference type="EMBL" id="TNV73407.1"/>
    </source>
</evidence>
<organism evidence="2 3">
    <name type="scientific">Halteria grandinella</name>
    <dbReference type="NCBI Taxonomy" id="5974"/>
    <lineage>
        <taxon>Eukaryota</taxon>
        <taxon>Sar</taxon>
        <taxon>Alveolata</taxon>
        <taxon>Ciliophora</taxon>
        <taxon>Intramacronucleata</taxon>
        <taxon>Spirotrichea</taxon>
        <taxon>Stichotrichia</taxon>
        <taxon>Sporadotrichida</taxon>
        <taxon>Halteriidae</taxon>
        <taxon>Halteria</taxon>
    </lineage>
</organism>
<protein>
    <recommendedName>
        <fullName evidence="4">Carboxypeptidase regulatory-like domain-containing protein</fullName>
    </recommendedName>
</protein>
<dbReference type="EMBL" id="RRYP01018942">
    <property type="protein sequence ID" value="TNV73407.1"/>
    <property type="molecule type" value="Genomic_DNA"/>
</dbReference>
<dbReference type="Gene3D" id="2.60.40.10">
    <property type="entry name" value="Immunoglobulins"/>
    <property type="match status" value="1"/>
</dbReference>
<dbReference type="InterPro" id="IPR013783">
    <property type="entry name" value="Ig-like_fold"/>
</dbReference>
<gene>
    <name evidence="2" type="ORF">FGO68_gene1008</name>
</gene>
<reference evidence="2" key="1">
    <citation type="submission" date="2019-06" db="EMBL/GenBank/DDBJ databases">
        <authorList>
            <person name="Zheng W."/>
        </authorList>
    </citation>
    <scope>NUCLEOTIDE SEQUENCE</scope>
    <source>
        <strain evidence="2">QDHG01</strain>
    </source>
</reference>
<dbReference type="Proteomes" id="UP000785679">
    <property type="component" value="Unassembled WGS sequence"/>
</dbReference>
<accession>A0A8J8NEC1</accession>
<feature type="compositionally biased region" description="Polar residues" evidence="1">
    <location>
        <begin position="95"/>
        <end position="104"/>
    </location>
</feature>
<evidence type="ECO:0008006" key="4">
    <source>
        <dbReference type="Google" id="ProtNLM"/>
    </source>
</evidence>
<dbReference type="SUPFAM" id="SSF49478">
    <property type="entry name" value="Cna protein B-type domain"/>
    <property type="match status" value="1"/>
</dbReference>
<sequence length="641" mass="72164">MLIERQNRLKKQQVTLASKAFRAGAMPVSVLDLGSSKFSTPLKARNSTFSVKTAPLSRPISATTRKLQSRDLASANTSLDIRSLAFSDRQNISTHSISNRTTVPGQRKVRPISAVSSTTQQTYKSTQKVVKQQAFTNEQGMVEFSDLHVGIYTIEVAYSQDFSGAQKTLQLVEKPEHRIFIGLNPRSEVFVEFKFQNKHSQEIINPSQLVAKCLAIPERAPAPLIETEEEFELLWNAHTQTWTAYMIEGKFLVNAVSQGYLDTTQYLEITPSKRYFSIPLELRPSFINSMRLTTVDALTGAPIHGVYLELTRTRDLLPEEGLSSDLGCYDFALTHTGRYTIKTSKVGYLSFEREIEVGPERVKSEKMWNIAVPLLKKPEKPGEGVLVVTSNVAEVIKGMEMSMDQTQDGQTQIIKQEGHKGIGYQMGEKSQAIRIIIKIEPKLASELQYEQKELDISWKNVLEKSGTKIIVAFFSQALNEVVTQELSPPSYTSNSPLIWDLGYITSSGALTPSNTLTQSSSQNPHYLSYLTKLHAFLKNRPLADLETLLGFKTDGIYKFNDLLLDEGTFVQQLSRALGQKLWSHDQLKVQARLRVRKASESDVENVQKEVEEFYRQFAQGLKNTFGYITLKKLTDLIQIIV</sequence>
<feature type="region of interest" description="Disordered" evidence="1">
    <location>
        <begin position="95"/>
        <end position="117"/>
    </location>
</feature>
<keyword evidence="3" id="KW-1185">Reference proteome</keyword>
<proteinExistence type="predicted"/>
<evidence type="ECO:0000256" key="1">
    <source>
        <dbReference type="SAM" id="MobiDB-lite"/>
    </source>
</evidence>
<dbReference type="AlphaFoldDB" id="A0A8J8NEC1"/>
<name>A0A8J8NEC1_HALGN</name>